<protein>
    <submittedName>
        <fullName evidence="12">ATP-binding cassette, subfamily B</fullName>
    </submittedName>
</protein>
<dbReference type="InterPro" id="IPR011527">
    <property type="entry name" value="ABC1_TM_dom"/>
</dbReference>
<evidence type="ECO:0000256" key="2">
    <source>
        <dbReference type="ARBA" id="ARBA00022448"/>
    </source>
</evidence>
<keyword evidence="8 9" id="KW-0472">Membrane</keyword>
<evidence type="ECO:0000313" key="12">
    <source>
        <dbReference type="EMBL" id="SIO07228.1"/>
    </source>
</evidence>
<evidence type="ECO:0000256" key="8">
    <source>
        <dbReference type="ARBA" id="ARBA00023136"/>
    </source>
</evidence>
<evidence type="ECO:0000256" key="6">
    <source>
        <dbReference type="ARBA" id="ARBA00022840"/>
    </source>
</evidence>
<proteinExistence type="predicted"/>
<dbReference type="InterPro" id="IPR003439">
    <property type="entry name" value="ABC_transporter-like_ATP-bd"/>
</dbReference>
<evidence type="ECO:0000256" key="5">
    <source>
        <dbReference type="ARBA" id="ARBA00022741"/>
    </source>
</evidence>
<dbReference type="SMART" id="SM00382">
    <property type="entry name" value="AAA"/>
    <property type="match status" value="1"/>
</dbReference>
<dbReference type="eggNOG" id="COG1132">
    <property type="taxonomic scope" value="Bacteria"/>
</dbReference>
<evidence type="ECO:0000259" key="10">
    <source>
        <dbReference type="PROSITE" id="PS50893"/>
    </source>
</evidence>
<dbReference type="FunFam" id="3.40.50.300:FF:000854">
    <property type="entry name" value="Multidrug ABC transporter ATP-binding protein"/>
    <property type="match status" value="1"/>
</dbReference>
<keyword evidence="5" id="KW-0547">Nucleotide-binding</keyword>
<evidence type="ECO:0000256" key="1">
    <source>
        <dbReference type="ARBA" id="ARBA00004651"/>
    </source>
</evidence>
<gene>
    <name evidence="12" type="ORF">SAMN05878443_1237</name>
</gene>
<dbReference type="EMBL" id="FSRN01000001">
    <property type="protein sequence ID" value="SIO07228.1"/>
    <property type="molecule type" value="Genomic_DNA"/>
</dbReference>
<keyword evidence="4 9" id="KW-0812">Transmembrane</keyword>
<accession>A0A1N6GI68</accession>
<dbReference type="OrthoDB" id="9770415at2"/>
<keyword evidence="3" id="KW-1003">Cell membrane</keyword>
<feature type="domain" description="ABC transmembrane type-1" evidence="11">
    <location>
        <begin position="17"/>
        <end position="311"/>
    </location>
</feature>
<dbReference type="SUPFAM" id="SSF52540">
    <property type="entry name" value="P-loop containing nucleoside triphosphate hydrolases"/>
    <property type="match status" value="1"/>
</dbReference>
<dbReference type="Pfam" id="PF00664">
    <property type="entry name" value="ABC_membrane"/>
    <property type="match status" value="1"/>
</dbReference>
<evidence type="ECO:0000313" key="13">
    <source>
        <dbReference type="Proteomes" id="UP000184758"/>
    </source>
</evidence>
<dbReference type="GO" id="GO:0015421">
    <property type="term" value="F:ABC-type oligopeptide transporter activity"/>
    <property type="evidence" value="ECO:0007669"/>
    <property type="project" value="TreeGrafter"/>
</dbReference>
<dbReference type="InterPro" id="IPR036640">
    <property type="entry name" value="ABC1_TM_sf"/>
</dbReference>
<keyword evidence="13" id="KW-1185">Reference proteome</keyword>
<comment type="subcellular location">
    <subcellularLocation>
        <location evidence="1">Cell membrane</location>
        <topology evidence="1">Multi-pass membrane protein</topology>
    </subcellularLocation>
</comment>
<sequence length="592" mass="65546">MLKTLKYLKRKEWIMILFSILFIVTQVYLDLELPEYMSKITQLIQIPGSEMQDIFKNGGYMMLCAVGSLAASFITVFFVSKVAAGLSRTLRAEVFTKVEGFSMEEINRFSTASLITRSSNDVTQIQMAMSLGLQVLIKAPIMAVWAITKIVDKSWEWTLSTAGAVALLLVIIGIVVIFAIPKFKIIQSLTDDLNRVTRENLTGLRVIRAYNAEEFEEEKFARANIKLTNTNLFITRIMSVMGPGMTLIMSGLSLSIYWIGAYLINDVQLLNQTSALERITLFSDMVVFSAYAVQVVISFMMLTFVFIILPRASVSAGRIMEVLDTKAMISDGTLTQAASSQKGTVEFKNVTFQYPDAAEAILKNISFTANRGETVAFIGSTGSGKSTLVNLIPRFFDVTKGEIVINGHNIKEYTQKTLRSLIGFVPQKAFLFSGTVRSNVSYGDTGHEVADADMKKAIEIAQSKDFVEEMEGSYDASISQSGSNVSGGQRQRLAISRAISRKPEILVFDDSFSALDFKTDRILRAALNTELADTTKLIVAQRIGTIRDADKIIVLEEGEIVGIGTHQELMQTCEVYQDIAYSQLSKEELAGE</sequence>
<name>A0A1N6GI68_9LACT</name>
<dbReference type="Proteomes" id="UP000184758">
    <property type="component" value="Unassembled WGS sequence"/>
</dbReference>
<evidence type="ECO:0000256" key="3">
    <source>
        <dbReference type="ARBA" id="ARBA00022475"/>
    </source>
</evidence>
<dbReference type="GO" id="GO:0005886">
    <property type="term" value="C:plasma membrane"/>
    <property type="evidence" value="ECO:0007669"/>
    <property type="project" value="UniProtKB-SubCell"/>
</dbReference>
<dbReference type="PROSITE" id="PS50893">
    <property type="entry name" value="ABC_TRANSPORTER_2"/>
    <property type="match status" value="1"/>
</dbReference>
<feature type="transmembrane region" description="Helical" evidence="9">
    <location>
        <begin position="285"/>
        <end position="309"/>
    </location>
</feature>
<dbReference type="InterPro" id="IPR017871">
    <property type="entry name" value="ABC_transporter-like_CS"/>
</dbReference>
<dbReference type="CDD" id="cd18548">
    <property type="entry name" value="ABC_6TM_Tm287_like"/>
    <property type="match status" value="1"/>
</dbReference>
<dbReference type="SUPFAM" id="SSF90123">
    <property type="entry name" value="ABC transporter transmembrane region"/>
    <property type="match status" value="1"/>
</dbReference>
<keyword evidence="2" id="KW-0813">Transport</keyword>
<dbReference type="GO" id="GO:0005524">
    <property type="term" value="F:ATP binding"/>
    <property type="evidence" value="ECO:0007669"/>
    <property type="project" value="UniProtKB-KW"/>
</dbReference>
<dbReference type="PANTHER" id="PTHR43394:SF1">
    <property type="entry name" value="ATP-BINDING CASSETTE SUB-FAMILY B MEMBER 10, MITOCHONDRIAL"/>
    <property type="match status" value="1"/>
</dbReference>
<dbReference type="InterPro" id="IPR027417">
    <property type="entry name" value="P-loop_NTPase"/>
</dbReference>
<dbReference type="Gene3D" id="1.20.1560.10">
    <property type="entry name" value="ABC transporter type 1, transmembrane domain"/>
    <property type="match status" value="1"/>
</dbReference>
<feature type="transmembrane region" description="Helical" evidence="9">
    <location>
        <begin position="246"/>
        <end position="265"/>
    </location>
</feature>
<dbReference type="InterPro" id="IPR039421">
    <property type="entry name" value="Type_1_exporter"/>
</dbReference>
<dbReference type="AlphaFoldDB" id="A0A1N6GI68"/>
<organism evidence="12 13">
    <name type="scientific">Carnobacterium alterfunditum</name>
    <dbReference type="NCBI Taxonomy" id="28230"/>
    <lineage>
        <taxon>Bacteria</taxon>
        <taxon>Bacillati</taxon>
        <taxon>Bacillota</taxon>
        <taxon>Bacilli</taxon>
        <taxon>Lactobacillales</taxon>
        <taxon>Carnobacteriaceae</taxon>
        <taxon>Carnobacterium</taxon>
    </lineage>
</organism>
<dbReference type="Gene3D" id="3.40.50.300">
    <property type="entry name" value="P-loop containing nucleotide triphosphate hydrolases"/>
    <property type="match status" value="1"/>
</dbReference>
<dbReference type="PROSITE" id="PS50929">
    <property type="entry name" value="ABC_TM1F"/>
    <property type="match status" value="1"/>
</dbReference>
<evidence type="ECO:0000256" key="4">
    <source>
        <dbReference type="ARBA" id="ARBA00022692"/>
    </source>
</evidence>
<keyword evidence="6 12" id="KW-0067">ATP-binding</keyword>
<dbReference type="STRING" id="28230.SAMN05878443_1237"/>
<evidence type="ECO:0000256" key="9">
    <source>
        <dbReference type="SAM" id="Phobius"/>
    </source>
</evidence>
<feature type="transmembrane region" description="Helical" evidence="9">
    <location>
        <begin position="127"/>
        <end position="147"/>
    </location>
</feature>
<feature type="transmembrane region" description="Helical" evidence="9">
    <location>
        <begin position="59"/>
        <end position="79"/>
    </location>
</feature>
<reference evidence="13" key="1">
    <citation type="submission" date="2016-11" db="EMBL/GenBank/DDBJ databases">
        <authorList>
            <person name="Varghese N."/>
            <person name="Submissions S."/>
        </authorList>
    </citation>
    <scope>NUCLEOTIDE SEQUENCE [LARGE SCALE GENOMIC DNA]</scope>
    <source>
        <strain evidence="13">313</strain>
    </source>
</reference>
<dbReference type="PROSITE" id="PS00211">
    <property type="entry name" value="ABC_TRANSPORTER_1"/>
    <property type="match status" value="1"/>
</dbReference>
<feature type="transmembrane region" description="Helical" evidence="9">
    <location>
        <begin position="159"/>
        <end position="180"/>
    </location>
</feature>
<dbReference type="InterPro" id="IPR003593">
    <property type="entry name" value="AAA+_ATPase"/>
</dbReference>
<dbReference type="RefSeq" id="WP_034548232.1">
    <property type="nucleotide sequence ID" value="NZ_FSRN01000001.1"/>
</dbReference>
<evidence type="ECO:0000256" key="7">
    <source>
        <dbReference type="ARBA" id="ARBA00022989"/>
    </source>
</evidence>
<dbReference type="Pfam" id="PF00005">
    <property type="entry name" value="ABC_tran"/>
    <property type="match status" value="1"/>
</dbReference>
<dbReference type="GO" id="GO:0016887">
    <property type="term" value="F:ATP hydrolysis activity"/>
    <property type="evidence" value="ECO:0007669"/>
    <property type="project" value="InterPro"/>
</dbReference>
<dbReference type="PANTHER" id="PTHR43394">
    <property type="entry name" value="ATP-DEPENDENT PERMEASE MDL1, MITOCHONDRIAL"/>
    <property type="match status" value="1"/>
</dbReference>
<keyword evidence="7 9" id="KW-1133">Transmembrane helix</keyword>
<feature type="transmembrane region" description="Helical" evidence="9">
    <location>
        <begin position="12"/>
        <end position="29"/>
    </location>
</feature>
<evidence type="ECO:0000259" key="11">
    <source>
        <dbReference type="PROSITE" id="PS50929"/>
    </source>
</evidence>
<feature type="domain" description="ABC transporter" evidence="10">
    <location>
        <begin position="345"/>
        <end position="582"/>
    </location>
</feature>